<feature type="domain" description="TCTP" evidence="3">
    <location>
        <begin position="1"/>
        <end position="173"/>
    </location>
</feature>
<evidence type="ECO:0000259" key="3">
    <source>
        <dbReference type="PROSITE" id="PS51797"/>
    </source>
</evidence>
<evidence type="ECO:0000256" key="2">
    <source>
        <dbReference type="PROSITE-ProRule" id="PRU01133"/>
    </source>
</evidence>
<accession>A0A4D5R9S4</accession>
<dbReference type="EMBL" id="GGNE01000399">
    <property type="protein sequence ID" value="MIC88940.1"/>
    <property type="molecule type" value="Transcribed_RNA"/>
</dbReference>
<evidence type="ECO:0000256" key="1">
    <source>
        <dbReference type="ARBA" id="ARBA00014759"/>
    </source>
</evidence>
<dbReference type="Gene3D" id="2.170.150.10">
    <property type="entry name" value="Metal Binding Protein, Guanine Nucleotide Exchange Factor, Chain A"/>
    <property type="match status" value="1"/>
</dbReference>
<protein>
    <recommendedName>
        <fullName evidence="1">Translationally-controlled tumor protein homolog</fullName>
    </recommendedName>
</protein>
<dbReference type="SUPFAM" id="SSF51316">
    <property type="entry name" value="Mss4-like"/>
    <property type="match status" value="1"/>
</dbReference>
<organism evidence="4">
    <name type="scientific">Scolopendra viridis</name>
    <name type="common">Giant centipede</name>
    <dbReference type="NCBI Taxonomy" id="118503"/>
    <lineage>
        <taxon>Eukaryota</taxon>
        <taxon>Metazoa</taxon>
        <taxon>Ecdysozoa</taxon>
        <taxon>Arthropoda</taxon>
        <taxon>Myriapoda</taxon>
        <taxon>Chilopoda</taxon>
        <taxon>Pleurostigmophora</taxon>
        <taxon>Scolopendromorpha</taxon>
        <taxon>Scolopendridae</taxon>
        <taxon>Scolopendra</taxon>
    </lineage>
</organism>
<evidence type="ECO:0000313" key="4">
    <source>
        <dbReference type="EMBL" id="MIC88940.1"/>
    </source>
</evidence>
<dbReference type="PROSITE" id="PS51797">
    <property type="entry name" value="TCTP_3"/>
    <property type="match status" value="1"/>
</dbReference>
<dbReference type="FunFam" id="2.170.150.10:FF:000002">
    <property type="entry name" value="Translationally-controlled tumor protein homolog"/>
    <property type="match status" value="1"/>
</dbReference>
<dbReference type="Pfam" id="PF00838">
    <property type="entry name" value="TCTP"/>
    <property type="match status" value="1"/>
</dbReference>
<dbReference type="GO" id="GO:0005509">
    <property type="term" value="F:calcium ion binding"/>
    <property type="evidence" value="ECO:0007669"/>
    <property type="project" value="TreeGrafter"/>
</dbReference>
<reference evidence="4" key="1">
    <citation type="journal article" date="2018" name="Toxicon">
        <title>Venom-gland transcriptomics and venom proteomics of the giant Florida blue centipede, Scolopendra viridis.</title>
        <authorList>
            <person name="Ward M.J."/>
            <person name="Rokyta D.R."/>
        </authorList>
    </citation>
    <scope>NUCLEOTIDE SEQUENCE</scope>
    <source>
        <tissue evidence="4">Venom gland</tissue>
    </source>
</reference>
<dbReference type="PRINTS" id="PR01653">
    <property type="entry name" value="TCTPROTEIN"/>
</dbReference>
<dbReference type="InterPro" id="IPR018105">
    <property type="entry name" value="Translational_control_tumour_p"/>
</dbReference>
<name>A0A4D5R9S4_SCOVI</name>
<sequence>MKIFKDLFTGDEMFTDSYKIKVVDDVLYEVYGKYITRKHGDVILDGANPSQEEADEGTLESVESGVDIVLNQRLMEMPCFSTKKSYLVYLKEYMAKITEKLNETNPNEVSNFKAKMNETVKKLLSRFDEFQFYTGESGDPDRGMVALLEYRQIDGEEVPIMIFYKHGLLEEKY</sequence>
<dbReference type="InterPro" id="IPR034737">
    <property type="entry name" value="TCTP"/>
</dbReference>
<dbReference type="PANTHER" id="PTHR11991">
    <property type="entry name" value="TRANSLATIONALLY CONTROLLED TUMOR PROTEIN-RELATED"/>
    <property type="match status" value="1"/>
</dbReference>
<dbReference type="GO" id="GO:0005737">
    <property type="term" value="C:cytoplasm"/>
    <property type="evidence" value="ECO:0007669"/>
    <property type="project" value="TreeGrafter"/>
</dbReference>
<dbReference type="PANTHER" id="PTHR11991:SF0">
    <property type="entry name" value="TRANSLATIONALLY-CONTROLLED TUMOR PROTEIN"/>
    <property type="match status" value="1"/>
</dbReference>
<dbReference type="InterPro" id="IPR011323">
    <property type="entry name" value="Mss4/transl-control_tumour"/>
</dbReference>
<proteinExistence type="inferred from homology"/>
<dbReference type="InterPro" id="IPR011057">
    <property type="entry name" value="Mss4-like_sf"/>
</dbReference>
<comment type="similarity">
    <text evidence="2">Belongs to the TCTP family.</text>
</comment>
<dbReference type="AlphaFoldDB" id="A0A4D5R9S4"/>